<keyword evidence="2" id="KW-0694">RNA-binding</keyword>
<protein>
    <recommendedName>
        <fullName evidence="2">pre-crRNA processing endonuclease</fullName>
        <ecNumber evidence="2">3.1.-.-</ecNumber>
    </recommendedName>
</protein>
<keyword evidence="1 2" id="KW-0051">Antiviral defense</keyword>
<dbReference type="EMBL" id="CP000108">
    <property type="protein sequence ID" value="ABB28271.1"/>
    <property type="molecule type" value="Genomic_DNA"/>
</dbReference>
<dbReference type="GO" id="GO:0016787">
    <property type="term" value="F:hydrolase activity"/>
    <property type="evidence" value="ECO:0007669"/>
    <property type="project" value="UniProtKB-KW"/>
</dbReference>
<dbReference type="NCBIfam" id="TIGR01876">
    <property type="entry name" value="cas_Cas5d"/>
    <property type="match status" value="1"/>
</dbReference>
<dbReference type="GO" id="GO:0003723">
    <property type="term" value="F:RNA binding"/>
    <property type="evidence" value="ECO:0007669"/>
    <property type="project" value="UniProtKB-UniRule"/>
</dbReference>
<dbReference type="NCBIfam" id="TIGR02593">
    <property type="entry name" value="CRISPR_cas5"/>
    <property type="match status" value="1"/>
</dbReference>
<dbReference type="Gene3D" id="3.30.70.2660">
    <property type="match status" value="1"/>
</dbReference>
<dbReference type="STRING" id="340177.Cag_1009"/>
<evidence type="ECO:0000256" key="2">
    <source>
        <dbReference type="PIRNR" id="PIRNR029950"/>
    </source>
</evidence>
<dbReference type="InterPro" id="IPR021124">
    <property type="entry name" value="CRISPR-assoc_prot_Cas5"/>
</dbReference>
<dbReference type="PIRSF" id="PIRSF029950">
    <property type="entry name" value="Cas_CT1134"/>
    <property type="match status" value="1"/>
</dbReference>
<evidence type="ECO:0000313" key="3">
    <source>
        <dbReference type="EMBL" id="ABB28271.1"/>
    </source>
</evidence>
<keyword evidence="2" id="KW-0378">Hydrolase</keyword>
<reference evidence="3" key="1">
    <citation type="submission" date="2005-08" db="EMBL/GenBank/DDBJ databases">
        <title>Complete sequence of Chlorobium chlorochromatii CaD3.</title>
        <authorList>
            <person name="Copeland A."/>
            <person name="Lucas S."/>
            <person name="Lapidus A."/>
            <person name="Barry K."/>
            <person name="Detter J.C."/>
            <person name="Glavina T."/>
            <person name="Hammon N."/>
            <person name="Israni S."/>
            <person name="Pitluck S."/>
            <person name="Bryant D."/>
            <person name="Schmutz J."/>
            <person name="Larimer F."/>
            <person name="Land M."/>
            <person name="Kyrpides N."/>
            <person name="Ivanova N."/>
            <person name="Richardson P."/>
        </authorList>
    </citation>
    <scope>NUCLEOTIDE SEQUENCE [LARGE SCALE GENOMIC DNA]</scope>
    <source>
        <strain evidence="3">CaD3</strain>
    </source>
</reference>
<comment type="function">
    <text evidence="2">CRISPR (clustered regularly interspaced short palindromic repeat) is an adaptive immune system that provides protection against mobile genetic elements (viruses, transposable elements and conjugative plasmids). CRISPR clusters contain spacers, sequences complementary to antecedent mobile elements, and target invading nucleic acids. CRISPR clusters are transcribed and processed into CRISPR RNA (crRNA).</text>
</comment>
<keyword evidence="2" id="KW-0540">Nuclease</keyword>
<dbReference type="HOGENOM" id="CLU_093736_0_0_10"/>
<dbReference type="GO" id="GO:0043571">
    <property type="term" value="P:maintenance of CRISPR repeat elements"/>
    <property type="evidence" value="ECO:0007669"/>
    <property type="project" value="UniProtKB-UniRule"/>
</dbReference>
<dbReference type="GO" id="GO:0051607">
    <property type="term" value="P:defense response to virus"/>
    <property type="evidence" value="ECO:0007669"/>
    <property type="project" value="UniProtKB-UniRule"/>
</dbReference>
<accession>Q3ARV4</accession>
<name>Q3ARV4_CHLCH</name>
<dbReference type="AlphaFoldDB" id="Q3ARV4"/>
<dbReference type="KEGG" id="cch:Cag_1009"/>
<dbReference type="GO" id="GO:0004519">
    <property type="term" value="F:endonuclease activity"/>
    <property type="evidence" value="ECO:0007669"/>
    <property type="project" value="UniProtKB-UniRule"/>
</dbReference>
<dbReference type="OrthoDB" id="9787787at2"/>
<comment type="similarity">
    <text evidence="2">Belongs to the CRISPR-associated protein Cas5 family. Subtype I-C/Dvulg subfamily.</text>
</comment>
<dbReference type="Pfam" id="PF09704">
    <property type="entry name" value="Cas_Cas5d"/>
    <property type="match status" value="1"/>
</dbReference>
<dbReference type="InterPro" id="IPR013422">
    <property type="entry name" value="CRISPR-assoc_prot_Cas5_N"/>
</dbReference>
<evidence type="ECO:0000256" key="1">
    <source>
        <dbReference type="ARBA" id="ARBA00023118"/>
    </source>
</evidence>
<gene>
    <name evidence="3" type="ordered locus">Cag_1009</name>
</gene>
<keyword evidence="2" id="KW-0255">Endonuclease</keyword>
<dbReference type="EC" id="3.1.-.-" evidence="2"/>
<dbReference type="InterPro" id="IPR010155">
    <property type="entry name" value="CRISPR-assoc_prot_Cas5d"/>
</dbReference>
<dbReference type="CDD" id="cd09752">
    <property type="entry name" value="Cas5_I-C"/>
    <property type="match status" value="1"/>
</dbReference>
<proteinExistence type="inferred from homology"/>
<organism evidence="3">
    <name type="scientific">Chlorobium chlorochromatii (strain CaD3)</name>
    <dbReference type="NCBI Taxonomy" id="340177"/>
    <lineage>
        <taxon>Bacteria</taxon>
        <taxon>Pseudomonadati</taxon>
        <taxon>Chlorobiota</taxon>
        <taxon>Chlorobiia</taxon>
        <taxon>Chlorobiales</taxon>
        <taxon>Chlorobiaceae</taxon>
        <taxon>Chlorobium/Pelodictyon group</taxon>
        <taxon>Chlorobium</taxon>
    </lineage>
</organism>
<dbReference type="eggNOG" id="ENOG502Z82V">
    <property type="taxonomic scope" value="Bacteria"/>
</dbReference>
<sequence>MKNSIEFKVYGREAMFTDPVSRIGGEKCSYHIPTYEALKGIVKSIYWKPTIIWVVDKVRVMKPIRTKTKCLKPLKYHEKGNSLAIYNYLCDVEYQVLAHFEWNLHRPELAQDCINGKHYSVALRALDKGGRQDIFLGTRECQGYVEPCKFGEGKGEYDNISELAFGFTFHGFDYPDETGQKMFRSRFWNPKMVKGVIDFIRPEECLPEHCKPIHEMSMKPFGIDTNQRSVIKEEEVWQ</sequence>